<protein>
    <recommendedName>
        <fullName evidence="3">Protein kinase domain-containing protein</fullName>
    </recommendedName>
</protein>
<evidence type="ECO:0008006" key="3">
    <source>
        <dbReference type="Google" id="ProtNLM"/>
    </source>
</evidence>
<dbReference type="EMBL" id="SWFS01000209">
    <property type="protein sequence ID" value="KAA8914115.1"/>
    <property type="molecule type" value="Genomic_DNA"/>
</dbReference>
<organism evidence="1 2">
    <name type="scientific">Trichomonascus ciferrii</name>
    <dbReference type="NCBI Taxonomy" id="44093"/>
    <lineage>
        <taxon>Eukaryota</taxon>
        <taxon>Fungi</taxon>
        <taxon>Dikarya</taxon>
        <taxon>Ascomycota</taxon>
        <taxon>Saccharomycotina</taxon>
        <taxon>Dipodascomycetes</taxon>
        <taxon>Dipodascales</taxon>
        <taxon>Trichomonascaceae</taxon>
        <taxon>Trichomonascus</taxon>
        <taxon>Trichomonascus ciferrii complex</taxon>
    </lineage>
</organism>
<dbReference type="VEuPathDB" id="FungiDB:TRICI_003012"/>
<keyword evidence="2" id="KW-1185">Reference proteome</keyword>
<gene>
    <name evidence="1" type="ORF">TRICI_003012</name>
</gene>
<dbReference type="AlphaFoldDB" id="A0A642VB61"/>
<dbReference type="InterPro" id="IPR011009">
    <property type="entry name" value="Kinase-like_dom_sf"/>
</dbReference>
<sequence length="477" mass="54643">MYGNSFRGEAHRALKLIKDEMPIDYWLRRMKITRLLYDHEVDELSSYGLELGELPLTLWEDESLNGLILQCIDKLSSRVRDTPLPCGSPSSWAQRVEQFEHHSDHMAVEYLKLAVIQIIGPILQIIEQMDKTLRKGCRVSFHDNHHIFNKPHMVVTYGRRQRPRCLIHTTKTDMNISYDKLIEALDNPKTNDSGTLQVLAHIQELYSAMLLNRVRYGAMTNCSQIIFVKTVFTPGNQHRLFISQPMDYDDSSRGFSTIGALTGLILTSLGYSPKLDTGDHAPPVKHEVLKQTPYGQKPIGLITISTKSPKYSSVGRTVRALYQQDDKVYSNVYAKITNHTRNKRGAQLLQTEYNAYSRLTELQGSIFPLVHAYGTILHTNRILVLENAGNPVDPLNVDDDTIKEMRVLIQELHNHQIVHNNISLNSFLRDEQENIKIIGFTHAIINALPEQCDRDWSALRKIIRHVKHIRGNLNTRI</sequence>
<dbReference type="OrthoDB" id="5987198at2759"/>
<name>A0A642VB61_9ASCO</name>
<dbReference type="SUPFAM" id="SSF56112">
    <property type="entry name" value="Protein kinase-like (PK-like)"/>
    <property type="match status" value="1"/>
</dbReference>
<dbReference type="Proteomes" id="UP000761534">
    <property type="component" value="Unassembled WGS sequence"/>
</dbReference>
<reference evidence="1" key="1">
    <citation type="journal article" date="2019" name="G3 (Bethesda)">
        <title>Genome Assemblies of Two Rare Opportunistic Yeast Pathogens: Diutina rugosa (syn. Candida rugosa) and Trichomonascus ciferrii (syn. Candida ciferrii).</title>
        <authorList>
            <person name="Mixao V."/>
            <person name="Saus E."/>
            <person name="Hansen A.P."/>
            <person name="Lass-Florl C."/>
            <person name="Gabaldon T."/>
        </authorList>
    </citation>
    <scope>NUCLEOTIDE SEQUENCE</scope>
    <source>
        <strain evidence="1">CBS 4856</strain>
    </source>
</reference>
<proteinExistence type="predicted"/>
<accession>A0A642VB61</accession>
<comment type="caution">
    <text evidence="1">The sequence shown here is derived from an EMBL/GenBank/DDBJ whole genome shotgun (WGS) entry which is preliminary data.</text>
</comment>
<evidence type="ECO:0000313" key="1">
    <source>
        <dbReference type="EMBL" id="KAA8914115.1"/>
    </source>
</evidence>
<evidence type="ECO:0000313" key="2">
    <source>
        <dbReference type="Proteomes" id="UP000761534"/>
    </source>
</evidence>